<dbReference type="FunFam" id="3.20.20.10:FF:000005">
    <property type="entry name" value="Ornithine decarboxylase"/>
    <property type="match status" value="1"/>
</dbReference>
<protein>
    <recommendedName>
        <fullName evidence="7">ornithine decarboxylase</fullName>
        <ecNumber evidence="7">4.1.1.17</ecNumber>
    </recommendedName>
</protein>
<dbReference type="InterPro" id="IPR022653">
    <property type="entry name" value="De-COase2_pyr-phos_BS"/>
</dbReference>
<dbReference type="SUPFAM" id="SSF51419">
    <property type="entry name" value="PLP-binding barrel"/>
    <property type="match status" value="1"/>
</dbReference>
<dbReference type="GeneID" id="54423016"/>
<feature type="domain" description="Orn/DAP/Arg decarboxylase 2 N-terminal" evidence="11">
    <location>
        <begin position="65"/>
        <end position="296"/>
    </location>
</feature>
<dbReference type="OrthoDB" id="5034579at2759"/>
<reference evidence="14" key="2">
    <citation type="submission" date="2020-04" db="EMBL/GenBank/DDBJ databases">
        <authorList>
            <consortium name="NCBI Genome Project"/>
        </authorList>
    </citation>
    <scope>NUCLEOTIDE SEQUENCE</scope>
    <source>
        <strain evidence="14">CBS 781.70</strain>
    </source>
</reference>
<comment type="subunit">
    <text evidence="8">Homodimer. Only the dimer is catalytically active, as the active sites are constructed of residues from both monomers.</text>
</comment>
<dbReference type="InterPro" id="IPR000183">
    <property type="entry name" value="Orn/DAP/Arg_de-COase"/>
</dbReference>
<dbReference type="InterPro" id="IPR029066">
    <property type="entry name" value="PLP-binding_barrel"/>
</dbReference>
<comment type="similarity">
    <text evidence="2">Belongs to the Orn/Lys/Arg decarboxylase class-II family.</text>
</comment>
<dbReference type="EMBL" id="ML975151">
    <property type="protein sequence ID" value="KAF1815932.1"/>
    <property type="molecule type" value="Genomic_DNA"/>
</dbReference>
<feature type="modified residue" description="N6-(pyridoxal phosphate)lysine" evidence="10">
    <location>
        <position position="89"/>
    </location>
</feature>
<dbReference type="Proteomes" id="UP000504638">
    <property type="component" value="Unplaced"/>
</dbReference>
<dbReference type="Gene3D" id="2.40.37.10">
    <property type="entry name" value="Lyase, Ornithine Decarboxylase, Chain A, domain 1"/>
    <property type="match status" value="1"/>
</dbReference>
<evidence type="ECO:0000256" key="10">
    <source>
        <dbReference type="PIRSR" id="PIRSR600183-50"/>
    </source>
</evidence>
<evidence type="ECO:0000256" key="4">
    <source>
        <dbReference type="ARBA" id="ARBA00022898"/>
    </source>
</evidence>
<dbReference type="PRINTS" id="PR01179">
    <property type="entry name" value="ODADCRBXLASE"/>
</dbReference>
<dbReference type="InterPro" id="IPR002433">
    <property type="entry name" value="Orn_de-COase"/>
</dbReference>
<keyword evidence="5" id="KW-0456">Lyase</keyword>
<organism evidence="12">
    <name type="scientific">Eremomyces bilateralis CBS 781.70</name>
    <dbReference type="NCBI Taxonomy" id="1392243"/>
    <lineage>
        <taxon>Eukaryota</taxon>
        <taxon>Fungi</taxon>
        <taxon>Dikarya</taxon>
        <taxon>Ascomycota</taxon>
        <taxon>Pezizomycotina</taxon>
        <taxon>Dothideomycetes</taxon>
        <taxon>Dothideomycetes incertae sedis</taxon>
        <taxon>Eremomycetales</taxon>
        <taxon>Eremomycetaceae</taxon>
        <taxon>Eremomyces</taxon>
    </lineage>
</organism>
<evidence type="ECO:0000256" key="8">
    <source>
        <dbReference type="ARBA" id="ARBA00046672"/>
    </source>
</evidence>
<dbReference type="RefSeq" id="XP_033537563.1">
    <property type="nucleotide sequence ID" value="XM_033682446.1"/>
</dbReference>
<evidence type="ECO:0000259" key="11">
    <source>
        <dbReference type="Pfam" id="PF02784"/>
    </source>
</evidence>
<evidence type="ECO:0000256" key="9">
    <source>
        <dbReference type="ARBA" id="ARBA00049127"/>
    </source>
</evidence>
<comment type="pathway">
    <text evidence="6">Amine and polyamine biosynthesis; putrescine biosynthesis via L-ornithine pathway; putrescine from L-ornithine: step 1/1.</text>
</comment>
<evidence type="ECO:0000256" key="7">
    <source>
        <dbReference type="ARBA" id="ARBA00034138"/>
    </source>
</evidence>
<dbReference type="AlphaFoldDB" id="A0A6G1GD44"/>
<proteinExistence type="inferred from homology"/>
<dbReference type="Pfam" id="PF02784">
    <property type="entry name" value="Orn_Arg_deC_N"/>
    <property type="match status" value="1"/>
</dbReference>
<accession>A0A6G1GD44</accession>
<dbReference type="PANTHER" id="PTHR11482">
    <property type="entry name" value="ARGININE/DIAMINOPIMELATE/ORNITHINE DECARBOXYLASE"/>
    <property type="match status" value="1"/>
</dbReference>
<reference evidence="14" key="3">
    <citation type="submission" date="2025-04" db="UniProtKB">
        <authorList>
            <consortium name="RefSeq"/>
        </authorList>
    </citation>
    <scope>IDENTIFICATION</scope>
    <source>
        <strain evidence="14">CBS 781.70</strain>
    </source>
</reference>
<evidence type="ECO:0000313" key="13">
    <source>
        <dbReference type="Proteomes" id="UP000504638"/>
    </source>
</evidence>
<dbReference type="EC" id="4.1.1.17" evidence="7"/>
<name>A0A6G1GD44_9PEZI</name>
<dbReference type="Gene3D" id="3.20.20.10">
    <property type="entry name" value="Alanine racemase"/>
    <property type="match status" value="1"/>
</dbReference>
<dbReference type="SUPFAM" id="SSF50621">
    <property type="entry name" value="Alanine racemase C-terminal domain-like"/>
    <property type="match status" value="1"/>
</dbReference>
<dbReference type="PROSITE" id="PS00878">
    <property type="entry name" value="ODR_DC_2_1"/>
    <property type="match status" value="1"/>
</dbReference>
<evidence type="ECO:0000256" key="2">
    <source>
        <dbReference type="ARBA" id="ARBA00008872"/>
    </source>
</evidence>
<dbReference type="InterPro" id="IPR022644">
    <property type="entry name" value="De-COase2_N"/>
</dbReference>
<keyword evidence="13" id="KW-1185">Reference proteome</keyword>
<evidence type="ECO:0000313" key="14">
    <source>
        <dbReference type="RefSeq" id="XP_033537563.1"/>
    </source>
</evidence>
<evidence type="ECO:0000256" key="6">
    <source>
        <dbReference type="ARBA" id="ARBA00034115"/>
    </source>
</evidence>
<comment type="catalytic activity">
    <reaction evidence="9">
        <text>L-ornithine + H(+) = putrescine + CO2</text>
        <dbReference type="Rhea" id="RHEA:22964"/>
        <dbReference type="ChEBI" id="CHEBI:15378"/>
        <dbReference type="ChEBI" id="CHEBI:16526"/>
        <dbReference type="ChEBI" id="CHEBI:46911"/>
        <dbReference type="ChEBI" id="CHEBI:326268"/>
        <dbReference type="EC" id="4.1.1.17"/>
    </reaction>
</comment>
<keyword evidence="3" id="KW-0210">Decarboxylase</keyword>
<dbReference type="GO" id="GO:0005737">
    <property type="term" value="C:cytoplasm"/>
    <property type="evidence" value="ECO:0007669"/>
    <property type="project" value="TreeGrafter"/>
</dbReference>
<feature type="active site" description="Proton donor" evidence="10">
    <location>
        <position position="418"/>
    </location>
</feature>
<dbReference type="PANTHER" id="PTHR11482:SF6">
    <property type="entry name" value="ORNITHINE DECARBOXYLASE 1-RELATED"/>
    <property type="match status" value="1"/>
</dbReference>
<dbReference type="PRINTS" id="PR01182">
    <property type="entry name" value="ORNDCRBXLASE"/>
</dbReference>
<dbReference type="GO" id="GO:0033387">
    <property type="term" value="P:putrescine biosynthetic process from arginine, via ornithine"/>
    <property type="evidence" value="ECO:0007669"/>
    <property type="project" value="TreeGrafter"/>
</dbReference>
<dbReference type="InterPro" id="IPR009006">
    <property type="entry name" value="Ala_racemase/Decarboxylase_C"/>
</dbReference>
<gene>
    <name evidence="12 14" type="ORF">P152DRAFT_505663</name>
</gene>
<reference evidence="12 14" key="1">
    <citation type="submission" date="2020-01" db="EMBL/GenBank/DDBJ databases">
        <authorList>
            <consortium name="DOE Joint Genome Institute"/>
            <person name="Haridas S."/>
            <person name="Albert R."/>
            <person name="Binder M."/>
            <person name="Bloem J."/>
            <person name="Labutti K."/>
            <person name="Salamov A."/>
            <person name="Andreopoulos B."/>
            <person name="Baker S.E."/>
            <person name="Barry K."/>
            <person name="Bills G."/>
            <person name="Bluhm B.H."/>
            <person name="Cannon C."/>
            <person name="Castanera R."/>
            <person name="Culley D.E."/>
            <person name="Daum C."/>
            <person name="Ezra D."/>
            <person name="Gonzalez J.B."/>
            <person name="Henrissat B."/>
            <person name="Kuo A."/>
            <person name="Liang C."/>
            <person name="Lipzen A."/>
            <person name="Lutzoni F."/>
            <person name="Magnuson J."/>
            <person name="Mondo S."/>
            <person name="Nolan M."/>
            <person name="Ohm R."/>
            <person name="Pangilinan J."/>
            <person name="Park H.-J."/>
            <person name="Ramirez L."/>
            <person name="Alfaro M."/>
            <person name="Sun H."/>
            <person name="Tritt A."/>
            <person name="Yoshinaga Y."/>
            <person name="Zwiers L.-H."/>
            <person name="Turgeon B.G."/>
            <person name="Goodwin S.B."/>
            <person name="Spatafora J.W."/>
            <person name="Crous P.W."/>
            <person name="Grigoriev I.V."/>
        </authorList>
    </citation>
    <scope>NUCLEOTIDE SEQUENCE</scope>
    <source>
        <strain evidence="12 14">CBS 781.70</strain>
    </source>
</reference>
<dbReference type="GO" id="GO:0004586">
    <property type="term" value="F:ornithine decarboxylase activity"/>
    <property type="evidence" value="ECO:0007669"/>
    <property type="project" value="UniProtKB-EC"/>
</dbReference>
<evidence type="ECO:0000256" key="3">
    <source>
        <dbReference type="ARBA" id="ARBA00022793"/>
    </source>
</evidence>
<sequence>MVMAPSAWHDIAEDQTTIAYPDDVLSSGRERSRGLIADALKSRIDAVDHDECIPGEEDAFFVADLGEVYRQHLRWARHLPNIHPHYAVKCNPAPQLVRFLASLGTGFDCASKSEIDLVLSLGVSPDRIVYAQPVKTNSYLTYAKSRGVKQMTFDNTDELRKVAAKCPGAELLLRITTDDSAALCQLSMKFGAALKDCPKLLKLAKTLGLNVVGVAFHVGSGASDPLAFKKAVSDSKTVFNWGHDYGHEMKILDVGGGFSDDSFDDMAGVLRAELDEHFPSSSGVRIIAEPGRYYAATAFTLACHVIARRVVESGDVEFEGPEGSVRSVDDKAGEIVSPAASNMHNSGDHGAFDLAEEREGSGSESYMLYLNDGVYGNFSSIMFDHQQPIPRVLKADGRFFYQILTGRRITYSIWGPTCDGIDCISSRVELSEKVEVGDWMYFEDMGAYTMCSATRFNGFPDGHDVVWVGADALPGFGL</sequence>
<dbReference type="CDD" id="cd00622">
    <property type="entry name" value="PLPDE_III_ODC"/>
    <property type="match status" value="1"/>
</dbReference>
<comment type="cofactor">
    <cofactor evidence="1 10">
        <name>pyridoxal 5'-phosphate</name>
        <dbReference type="ChEBI" id="CHEBI:597326"/>
    </cofactor>
</comment>
<evidence type="ECO:0000313" key="12">
    <source>
        <dbReference type="EMBL" id="KAF1815932.1"/>
    </source>
</evidence>
<evidence type="ECO:0000256" key="1">
    <source>
        <dbReference type="ARBA" id="ARBA00001933"/>
    </source>
</evidence>
<evidence type="ECO:0000256" key="5">
    <source>
        <dbReference type="ARBA" id="ARBA00023239"/>
    </source>
</evidence>
<keyword evidence="4 10" id="KW-0663">Pyridoxal phosphate</keyword>